<reference evidence="1" key="1">
    <citation type="submission" date="2025-08" db="UniProtKB">
        <authorList>
            <consortium name="Ensembl"/>
        </authorList>
    </citation>
    <scope>IDENTIFICATION</scope>
</reference>
<name>A0A8C2XEQ7_CYCLU</name>
<keyword evidence="2" id="KW-1185">Reference proteome</keyword>
<evidence type="ECO:0000313" key="1">
    <source>
        <dbReference type="Ensembl" id="ENSCLMP00005017625.1"/>
    </source>
</evidence>
<proteinExistence type="predicted"/>
<reference evidence="1" key="2">
    <citation type="submission" date="2025-09" db="UniProtKB">
        <authorList>
            <consortium name="Ensembl"/>
        </authorList>
    </citation>
    <scope>IDENTIFICATION</scope>
</reference>
<organism evidence="1 2">
    <name type="scientific">Cyclopterus lumpus</name>
    <name type="common">Lumpsucker</name>
    <dbReference type="NCBI Taxonomy" id="8103"/>
    <lineage>
        <taxon>Eukaryota</taxon>
        <taxon>Metazoa</taxon>
        <taxon>Chordata</taxon>
        <taxon>Craniata</taxon>
        <taxon>Vertebrata</taxon>
        <taxon>Euteleostomi</taxon>
        <taxon>Actinopterygii</taxon>
        <taxon>Neopterygii</taxon>
        <taxon>Teleostei</taxon>
        <taxon>Neoteleostei</taxon>
        <taxon>Acanthomorphata</taxon>
        <taxon>Eupercaria</taxon>
        <taxon>Perciformes</taxon>
        <taxon>Cottioidei</taxon>
        <taxon>Cottales</taxon>
        <taxon>Cyclopteridae</taxon>
        <taxon>Cyclopterus</taxon>
    </lineage>
</organism>
<dbReference type="AlphaFoldDB" id="A0A8C2XEQ7"/>
<dbReference type="Proteomes" id="UP000694565">
    <property type="component" value="Unplaced"/>
</dbReference>
<protein>
    <submittedName>
        <fullName evidence="1">Uncharacterized protein</fullName>
    </submittedName>
</protein>
<sequence>DGALSAMTKRYFIFWVISLLRRLKELSEDAPLALVRITCAANKQFFFLPKHFFCFSHPSFWKYIFFFVF</sequence>
<accession>A0A8C2XEQ7</accession>
<evidence type="ECO:0000313" key="2">
    <source>
        <dbReference type="Proteomes" id="UP000694565"/>
    </source>
</evidence>
<dbReference type="Ensembl" id="ENSCLMT00005018634.1">
    <property type="protein sequence ID" value="ENSCLMP00005017625.1"/>
    <property type="gene ID" value="ENSCLMG00005009018.1"/>
</dbReference>